<name>A0ACB9P2Q5_9MYRT</name>
<proteinExistence type="predicted"/>
<organism evidence="1 2">
    <name type="scientific">Melastoma candidum</name>
    <dbReference type="NCBI Taxonomy" id="119954"/>
    <lineage>
        <taxon>Eukaryota</taxon>
        <taxon>Viridiplantae</taxon>
        <taxon>Streptophyta</taxon>
        <taxon>Embryophyta</taxon>
        <taxon>Tracheophyta</taxon>
        <taxon>Spermatophyta</taxon>
        <taxon>Magnoliopsida</taxon>
        <taxon>eudicotyledons</taxon>
        <taxon>Gunneridae</taxon>
        <taxon>Pentapetalae</taxon>
        <taxon>rosids</taxon>
        <taxon>malvids</taxon>
        <taxon>Myrtales</taxon>
        <taxon>Melastomataceae</taxon>
        <taxon>Melastomatoideae</taxon>
        <taxon>Melastomateae</taxon>
        <taxon>Melastoma</taxon>
    </lineage>
</organism>
<reference evidence="2" key="1">
    <citation type="journal article" date="2023" name="Front. Plant Sci.">
        <title>Chromosomal-level genome assembly of Melastoma candidum provides insights into trichome evolution.</title>
        <authorList>
            <person name="Zhong Y."/>
            <person name="Wu W."/>
            <person name="Sun C."/>
            <person name="Zou P."/>
            <person name="Liu Y."/>
            <person name="Dai S."/>
            <person name="Zhou R."/>
        </authorList>
    </citation>
    <scope>NUCLEOTIDE SEQUENCE [LARGE SCALE GENOMIC DNA]</scope>
</reference>
<dbReference type="Proteomes" id="UP001057402">
    <property type="component" value="Chromosome 7"/>
</dbReference>
<dbReference type="EMBL" id="CM042886">
    <property type="protein sequence ID" value="KAI4343274.1"/>
    <property type="molecule type" value="Genomic_DNA"/>
</dbReference>
<evidence type="ECO:0000313" key="1">
    <source>
        <dbReference type="EMBL" id="KAI4343274.1"/>
    </source>
</evidence>
<sequence>METFDQFVPPSSSDEEEEEVEPPHLRLPSHSAEDIKLASSQPKKPSGRIVFKETRHPVYRGVRSRNKDKWVCELRDPNNKSRIWLGTYPKAEMAARAHDVAAIALRGRSACLNFADSAWRVRVPDSKDHGEIQRAAAEAAKELGGSDGGAATGSSRGGSEGVPMMPPPPTETLPTWWEGSNGDEEEEEGSFWRWSSNSSSSNYR</sequence>
<accession>A0ACB9P2Q5</accession>
<comment type="caution">
    <text evidence="1">The sequence shown here is derived from an EMBL/GenBank/DDBJ whole genome shotgun (WGS) entry which is preliminary data.</text>
</comment>
<protein>
    <submittedName>
        <fullName evidence="1">Uncharacterized protein</fullName>
    </submittedName>
</protein>
<evidence type="ECO:0000313" key="2">
    <source>
        <dbReference type="Proteomes" id="UP001057402"/>
    </source>
</evidence>
<keyword evidence="2" id="KW-1185">Reference proteome</keyword>
<gene>
    <name evidence="1" type="ORF">MLD38_027802</name>
</gene>